<organism evidence="1 2">
    <name type="scientific">Ambrosiozyma monospora</name>
    <name type="common">Yeast</name>
    <name type="synonym">Endomycopsis monosporus</name>
    <dbReference type="NCBI Taxonomy" id="43982"/>
    <lineage>
        <taxon>Eukaryota</taxon>
        <taxon>Fungi</taxon>
        <taxon>Dikarya</taxon>
        <taxon>Ascomycota</taxon>
        <taxon>Saccharomycotina</taxon>
        <taxon>Pichiomycetes</taxon>
        <taxon>Pichiales</taxon>
        <taxon>Pichiaceae</taxon>
        <taxon>Ambrosiozyma</taxon>
    </lineage>
</organism>
<sequence>MEQLLVADWVRLSRQLSKSSKGSKPLEKRSGGGDEDAEDDGGLYEGECMDDGDVEIMKGKKLWEKYLDHAFISTGYQKFEFAKE</sequence>
<comment type="caution">
    <text evidence="1">The sequence shown here is derived from an EMBL/GenBank/DDBJ whole genome shotgun (WGS) entry which is preliminary data.</text>
</comment>
<keyword evidence="2" id="KW-1185">Reference proteome</keyword>
<reference evidence="1" key="1">
    <citation type="submission" date="2023-04" db="EMBL/GenBank/DDBJ databases">
        <title>Ambrosiozyma monospora NBRC 10751.</title>
        <authorList>
            <person name="Ichikawa N."/>
            <person name="Sato H."/>
            <person name="Tonouchi N."/>
        </authorList>
    </citation>
    <scope>NUCLEOTIDE SEQUENCE</scope>
    <source>
        <strain evidence="1">NBRC 10751</strain>
    </source>
</reference>
<accession>A0ACB5T3N5</accession>
<evidence type="ECO:0000313" key="2">
    <source>
        <dbReference type="Proteomes" id="UP001165064"/>
    </source>
</evidence>
<proteinExistence type="predicted"/>
<protein>
    <submittedName>
        <fullName evidence="1">Unnamed protein product</fullName>
    </submittedName>
</protein>
<name>A0ACB5T3N5_AMBMO</name>
<dbReference type="EMBL" id="BSXS01003207">
    <property type="protein sequence ID" value="GME80789.1"/>
    <property type="molecule type" value="Genomic_DNA"/>
</dbReference>
<gene>
    <name evidence="1" type="ORF">Amon02_000461000</name>
</gene>
<dbReference type="Proteomes" id="UP001165064">
    <property type="component" value="Unassembled WGS sequence"/>
</dbReference>
<evidence type="ECO:0000313" key="1">
    <source>
        <dbReference type="EMBL" id="GME80789.1"/>
    </source>
</evidence>